<name>B9JII4_RHIR8</name>
<evidence type="ECO:0000256" key="1">
    <source>
        <dbReference type="SAM" id="MobiDB-lite"/>
    </source>
</evidence>
<accession>B9JII4</accession>
<organism evidence="2 3">
    <name type="scientific">Rhizobium rhizogenes (strain K84 / ATCC BAA-868)</name>
    <name type="common">Agrobacterium radiobacter</name>
    <dbReference type="NCBI Taxonomy" id="311403"/>
    <lineage>
        <taxon>Bacteria</taxon>
        <taxon>Pseudomonadati</taxon>
        <taxon>Pseudomonadota</taxon>
        <taxon>Alphaproteobacteria</taxon>
        <taxon>Hyphomicrobiales</taxon>
        <taxon>Rhizobiaceae</taxon>
        <taxon>Rhizobium/Agrobacterium group</taxon>
        <taxon>Rhizobium</taxon>
    </lineage>
</organism>
<dbReference type="AlphaFoldDB" id="B9JII4"/>
<sequence>MVWVRFARAFDTSDVGMWQRAQSDRIRFLFRTDRSTRGTYQSHETIAPWQFTCQTSRKLASFSWKIPAGSDADIEPPNEDKWPDGTERDQRGRLRQALIFLLNESKFLGYTKVAKHLRRAIDALR</sequence>
<reference evidence="2 3" key="1">
    <citation type="journal article" date="2009" name="J. Bacteriol.">
        <title>Genome sequences of three Agrobacterium biovars help elucidate the evolution of multichromosome genomes in bacteria.</title>
        <authorList>
            <person name="Slater S.C."/>
            <person name="Goldman B.S."/>
            <person name="Goodner B."/>
            <person name="Setubal J.C."/>
            <person name="Farrand S.K."/>
            <person name="Nester E.W."/>
            <person name="Burr T.J."/>
            <person name="Banta L."/>
            <person name="Dickerman A.W."/>
            <person name="Paulsen I."/>
            <person name="Otten L."/>
            <person name="Suen G."/>
            <person name="Welch R."/>
            <person name="Almeida N.F."/>
            <person name="Arnold F."/>
            <person name="Burton O.T."/>
            <person name="Du Z."/>
            <person name="Ewing A."/>
            <person name="Godsy E."/>
            <person name="Heisel S."/>
            <person name="Houmiel K.L."/>
            <person name="Jhaveri J."/>
            <person name="Lu J."/>
            <person name="Miller N.M."/>
            <person name="Norton S."/>
            <person name="Chen Q."/>
            <person name="Phoolcharoen W."/>
            <person name="Ohlin V."/>
            <person name="Ondrusek D."/>
            <person name="Pride N."/>
            <person name="Stricklin S.L."/>
            <person name="Sun J."/>
            <person name="Wheeler C."/>
            <person name="Wilson L."/>
            <person name="Zhu H."/>
            <person name="Wood D.W."/>
        </authorList>
    </citation>
    <scope>NUCLEOTIDE SEQUENCE [LARGE SCALE GENOMIC DNA]</scope>
    <source>
        <strain evidence="3">K84 / ATCC BAA-868</strain>
    </source>
</reference>
<feature type="region of interest" description="Disordered" evidence="1">
    <location>
        <begin position="68"/>
        <end position="89"/>
    </location>
</feature>
<dbReference type="EMBL" id="CP000629">
    <property type="protein sequence ID" value="ACM29726.1"/>
    <property type="molecule type" value="Genomic_DNA"/>
</dbReference>
<dbReference type="KEGG" id="ara:Arad_8455"/>
<evidence type="ECO:0000313" key="3">
    <source>
        <dbReference type="Proteomes" id="UP000001600"/>
    </source>
</evidence>
<evidence type="ECO:0000313" key="2">
    <source>
        <dbReference type="EMBL" id="ACM29726.1"/>
    </source>
</evidence>
<protein>
    <submittedName>
        <fullName evidence="2">Uncharacterized protein</fullName>
    </submittedName>
</protein>
<feature type="compositionally biased region" description="Basic and acidic residues" evidence="1">
    <location>
        <begin position="78"/>
        <end position="89"/>
    </location>
</feature>
<gene>
    <name evidence="2" type="ordered locus">Arad_8455</name>
</gene>
<proteinExistence type="predicted"/>
<dbReference type="Proteomes" id="UP000001600">
    <property type="component" value="Chromosome 2"/>
</dbReference>
<dbReference type="HOGENOM" id="CLU_1987904_0_0_5"/>